<keyword evidence="2" id="KW-1133">Transmembrane helix</keyword>
<evidence type="ECO:0000256" key="1">
    <source>
        <dbReference type="SAM" id="MobiDB-lite"/>
    </source>
</evidence>
<feature type="transmembrane region" description="Helical" evidence="2">
    <location>
        <begin position="12"/>
        <end position="32"/>
    </location>
</feature>
<name>A0A450SG19_9GAMM</name>
<proteinExistence type="predicted"/>
<evidence type="ECO:0000256" key="2">
    <source>
        <dbReference type="SAM" id="Phobius"/>
    </source>
</evidence>
<organism evidence="3">
    <name type="scientific">Candidatus Kentrum sp. DK</name>
    <dbReference type="NCBI Taxonomy" id="2126562"/>
    <lineage>
        <taxon>Bacteria</taxon>
        <taxon>Pseudomonadati</taxon>
        <taxon>Pseudomonadota</taxon>
        <taxon>Gammaproteobacteria</taxon>
        <taxon>Candidatus Kentrum</taxon>
    </lineage>
</organism>
<gene>
    <name evidence="3" type="ORF">BECKDK2373B_GA0170837_10353</name>
</gene>
<sequence>MPLLEFVPGPPICALEGVFFVLTLCVGMPGVARGRNQIEKAIAVRLGSFLPRRGCVTRLKKKRLQPQRRFSSHRSAEKKRNQRVNRNTRRHSDLVAAPPRYVQVRISRMNPKKQQIEG</sequence>
<feature type="region of interest" description="Disordered" evidence="1">
    <location>
        <begin position="61"/>
        <end position="100"/>
    </location>
</feature>
<feature type="compositionally biased region" description="Basic residues" evidence="1">
    <location>
        <begin position="80"/>
        <end position="89"/>
    </location>
</feature>
<feature type="compositionally biased region" description="Basic residues" evidence="1">
    <location>
        <begin position="61"/>
        <end position="73"/>
    </location>
</feature>
<dbReference type="AlphaFoldDB" id="A0A450SG19"/>
<reference evidence="3" key="1">
    <citation type="submission" date="2019-02" db="EMBL/GenBank/DDBJ databases">
        <authorList>
            <person name="Gruber-Vodicka R. H."/>
            <person name="Seah K. B. B."/>
        </authorList>
    </citation>
    <scope>NUCLEOTIDE SEQUENCE</scope>
    <source>
        <strain evidence="3">BECK_DK47</strain>
    </source>
</reference>
<evidence type="ECO:0000313" key="3">
    <source>
        <dbReference type="EMBL" id="VFJ51895.1"/>
    </source>
</evidence>
<dbReference type="EMBL" id="CAADEX010000035">
    <property type="protein sequence ID" value="VFJ51895.1"/>
    <property type="molecule type" value="Genomic_DNA"/>
</dbReference>
<keyword evidence="2" id="KW-0812">Transmembrane</keyword>
<protein>
    <submittedName>
        <fullName evidence="3">Uncharacterized protein</fullName>
    </submittedName>
</protein>
<keyword evidence="2" id="KW-0472">Membrane</keyword>
<accession>A0A450SG19</accession>